<dbReference type="InterPro" id="IPR050187">
    <property type="entry name" value="Lipid_Phosphate_FormReg"/>
</dbReference>
<keyword evidence="2" id="KW-0444">Lipid biosynthesis</keyword>
<evidence type="ECO:0000256" key="8">
    <source>
        <dbReference type="ARBA" id="ARBA00022842"/>
    </source>
</evidence>
<dbReference type="Gene3D" id="2.60.200.40">
    <property type="match status" value="1"/>
</dbReference>
<dbReference type="GO" id="GO:0005524">
    <property type="term" value="F:ATP binding"/>
    <property type="evidence" value="ECO:0007669"/>
    <property type="project" value="UniProtKB-KW"/>
</dbReference>
<dbReference type="GO" id="GO:0005886">
    <property type="term" value="C:plasma membrane"/>
    <property type="evidence" value="ECO:0007669"/>
    <property type="project" value="TreeGrafter"/>
</dbReference>
<feature type="non-terminal residue" evidence="13">
    <location>
        <position position="259"/>
    </location>
</feature>
<dbReference type="InterPro" id="IPR016064">
    <property type="entry name" value="NAD/diacylglycerol_kinase_sf"/>
</dbReference>
<evidence type="ECO:0000256" key="7">
    <source>
        <dbReference type="ARBA" id="ARBA00022840"/>
    </source>
</evidence>
<dbReference type="PANTHER" id="PTHR12358:SF106">
    <property type="entry name" value="LIPID KINASE YEGS"/>
    <property type="match status" value="1"/>
</dbReference>
<dbReference type="EMBL" id="UOEK01000003">
    <property type="protein sequence ID" value="VAV91220.1"/>
    <property type="molecule type" value="Genomic_DNA"/>
</dbReference>
<evidence type="ECO:0000256" key="10">
    <source>
        <dbReference type="ARBA" id="ARBA00023209"/>
    </source>
</evidence>
<evidence type="ECO:0000259" key="12">
    <source>
        <dbReference type="PROSITE" id="PS50146"/>
    </source>
</evidence>
<dbReference type="AlphaFoldDB" id="A0A3B0RE14"/>
<evidence type="ECO:0000256" key="5">
    <source>
        <dbReference type="ARBA" id="ARBA00022741"/>
    </source>
</evidence>
<keyword evidence="6" id="KW-0418">Kinase</keyword>
<dbReference type="PANTHER" id="PTHR12358">
    <property type="entry name" value="SPHINGOSINE KINASE"/>
    <property type="match status" value="1"/>
</dbReference>
<proteinExistence type="predicted"/>
<keyword evidence="10" id="KW-0594">Phospholipid biosynthesis</keyword>
<evidence type="ECO:0000256" key="6">
    <source>
        <dbReference type="ARBA" id="ARBA00022777"/>
    </source>
</evidence>
<dbReference type="Pfam" id="PF19279">
    <property type="entry name" value="YegS_C"/>
    <property type="match status" value="1"/>
</dbReference>
<dbReference type="PROSITE" id="PS50146">
    <property type="entry name" value="DAGK"/>
    <property type="match status" value="1"/>
</dbReference>
<evidence type="ECO:0000256" key="9">
    <source>
        <dbReference type="ARBA" id="ARBA00023098"/>
    </source>
</evidence>
<keyword evidence="9" id="KW-0443">Lipid metabolism</keyword>
<dbReference type="Gene3D" id="3.40.50.10330">
    <property type="entry name" value="Probable inorganic polyphosphate/atp-NAD kinase, domain 1"/>
    <property type="match status" value="1"/>
</dbReference>
<protein>
    <recommendedName>
        <fullName evidence="12">DAGKc domain-containing protein</fullName>
    </recommendedName>
</protein>
<dbReference type="InterPro" id="IPR017438">
    <property type="entry name" value="ATP-NAD_kinase_N"/>
</dbReference>
<sequence length="259" mass="28050">MTWIVLRNPNAGWRGPSPAVIEAAFREHGISAEIHTTQTLGDVDRIVAREHRAGRTKFVAAGGDGTVHSLVNALLGHPWETPPTVGVLPLGSGSDFLRTFAIPQDWRKALTHLIGEDLYLCDAGRIEGTFGEHFFVNVADIGVAGAAVKWSGRLPRIIGKMRYTAGFWIALAGFPSRQVTVETDRKTIDAKAINIVVANGQFFGGGMNIAPQAALTDGLLDVEVFTGQRRQAFSVMPRVVKGLHLRHASVQTARSERVV</sequence>
<dbReference type="Pfam" id="PF00781">
    <property type="entry name" value="DAGK_cat"/>
    <property type="match status" value="1"/>
</dbReference>
<keyword evidence="4" id="KW-0479">Metal-binding</keyword>
<keyword evidence="3" id="KW-0808">Transferase</keyword>
<dbReference type="SMART" id="SM00046">
    <property type="entry name" value="DAGKc"/>
    <property type="match status" value="1"/>
</dbReference>
<keyword evidence="8" id="KW-0460">Magnesium</keyword>
<dbReference type="SUPFAM" id="SSF111331">
    <property type="entry name" value="NAD kinase/diacylglycerol kinase-like"/>
    <property type="match status" value="1"/>
</dbReference>
<reference evidence="13" key="1">
    <citation type="submission" date="2018-06" db="EMBL/GenBank/DDBJ databases">
        <authorList>
            <person name="Zhirakovskaya E."/>
        </authorList>
    </citation>
    <scope>NUCLEOTIDE SEQUENCE</scope>
</reference>
<dbReference type="GO" id="GO:0008654">
    <property type="term" value="P:phospholipid biosynthetic process"/>
    <property type="evidence" value="ECO:0007669"/>
    <property type="project" value="UniProtKB-KW"/>
</dbReference>
<organism evidence="13">
    <name type="scientific">hydrothermal vent metagenome</name>
    <dbReference type="NCBI Taxonomy" id="652676"/>
    <lineage>
        <taxon>unclassified sequences</taxon>
        <taxon>metagenomes</taxon>
        <taxon>ecological metagenomes</taxon>
    </lineage>
</organism>
<keyword evidence="11" id="KW-1208">Phospholipid metabolism</keyword>
<feature type="domain" description="DAGKc" evidence="12">
    <location>
        <begin position="1"/>
        <end position="133"/>
    </location>
</feature>
<comment type="cofactor">
    <cofactor evidence="1">
        <name>Mg(2+)</name>
        <dbReference type="ChEBI" id="CHEBI:18420"/>
    </cofactor>
</comment>
<gene>
    <name evidence="13" type="ORF">MNBD_ACTINO02-2096</name>
</gene>
<dbReference type="InterPro" id="IPR001206">
    <property type="entry name" value="Diacylglycerol_kinase_cat_dom"/>
</dbReference>
<keyword evidence="7" id="KW-0067">ATP-binding</keyword>
<dbReference type="InterPro" id="IPR045540">
    <property type="entry name" value="YegS/DAGK_C"/>
</dbReference>
<accession>A0A3B0RE14</accession>
<dbReference type="GO" id="GO:0016301">
    <property type="term" value="F:kinase activity"/>
    <property type="evidence" value="ECO:0007669"/>
    <property type="project" value="UniProtKB-KW"/>
</dbReference>
<evidence type="ECO:0000256" key="11">
    <source>
        <dbReference type="ARBA" id="ARBA00023264"/>
    </source>
</evidence>
<evidence type="ECO:0000313" key="13">
    <source>
        <dbReference type="EMBL" id="VAV91220.1"/>
    </source>
</evidence>
<dbReference type="GO" id="GO:0046872">
    <property type="term" value="F:metal ion binding"/>
    <property type="evidence" value="ECO:0007669"/>
    <property type="project" value="UniProtKB-KW"/>
</dbReference>
<evidence type="ECO:0000256" key="4">
    <source>
        <dbReference type="ARBA" id="ARBA00022723"/>
    </source>
</evidence>
<evidence type="ECO:0000256" key="1">
    <source>
        <dbReference type="ARBA" id="ARBA00001946"/>
    </source>
</evidence>
<evidence type="ECO:0000256" key="3">
    <source>
        <dbReference type="ARBA" id="ARBA00022679"/>
    </source>
</evidence>
<dbReference type="InterPro" id="IPR005218">
    <property type="entry name" value="Diacylglycerol/lipid_kinase"/>
</dbReference>
<dbReference type="NCBIfam" id="TIGR00147">
    <property type="entry name" value="YegS/Rv2252/BmrU family lipid kinase"/>
    <property type="match status" value="1"/>
</dbReference>
<keyword evidence="5" id="KW-0547">Nucleotide-binding</keyword>
<name>A0A3B0RE14_9ZZZZ</name>
<evidence type="ECO:0000256" key="2">
    <source>
        <dbReference type="ARBA" id="ARBA00022516"/>
    </source>
</evidence>